<evidence type="ECO:0000313" key="5">
    <source>
        <dbReference type="RefSeq" id="XP_015260963.1"/>
    </source>
</evidence>
<evidence type="ECO:0000256" key="1">
    <source>
        <dbReference type="SAM" id="MobiDB-lite"/>
    </source>
</evidence>
<dbReference type="Pfam" id="PF14678">
    <property type="entry name" value="FANCI_S4"/>
    <property type="match status" value="1"/>
</dbReference>
<dbReference type="Proteomes" id="UP000694871">
    <property type="component" value="Unplaced"/>
</dbReference>
<evidence type="ECO:0000259" key="2">
    <source>
        <dbReference type="Pfam" id="PF14677"/>
    </source>
</evidence>
<dbReference type="PANTHER" id="PTHR21818">
    <property type="entry name" value="BC025462 PROTEIN"/>
    <property type="match status" value="1"/>
</dbReference>
<sequence>MQLHYQPKLPQFLQALDPAHEDGEEEAADINVTAKAGFLIRQFQRSLVNQFSHSEDDFNSKEALWLISVLTTLSKLLEPSSQQYVQLLSWTVKICKETSLEDAPCCRGLLTLLFSLHALIKSPVSILCELAQDIHAQLGDIDQDLEVEHQPHFAVVNTKTAAPTACLLVLGQAEKILEEVDWLMNKMKSHLGTEAAEDTSQVASAAQLLEKAIILQLGTLLTSYHELVQTALPAGSCVDALLRSVCKMYTILTSLIKYYLQVCRSTSGGIPGRLEKLVRLSGSHLTPQCYAFITYVQSETSIVSEEKKKKKKDKLTAEGSTVMAKVLRETKPIPNLIFAIEQYENFLIHLSKKSKVNLMQYMKLSTSRDFRINVSTLETALEEQDAENVSDDDQSSASAQPNDSQEEPKRKRRRKK</sequence>
<proteinExistence type="predicted"/>
<name>A0ABM1JHM6_GEKJA</name>
<dbReference type="InterPro" id="IPR026171">
    <property type="entry name" value="FANCI"/>
</dbReference>
<organism evidence="4 5">
    <name type="scientific">Gekko japonicus</name>
    <name type="common">Schlegel's Japanese gecko</name>
    <dbReference type="NCBI Taxonomy" id="146911"/>
    <lineage>
        <taxon>Eukaryota</taxon>
        <taxon>Metazoa</taxon>
        <taxon>Chordata</taxon>
        <taxon>Craniata</taxon>
        <taxon>Vertebrata</taxon>
        <taxon>Euteleostomi</taxon>
        <taxon>Lepidosauria</taxon>
        <taxon>Squamata</taxon>
        <taxon>Bifurcata</taxon>
        <taxon>Gekkota</taxon>
        <taxon>Gekkonidae</taxon>
        <taxon>Gekkoninae</taxon>
        <taxon>Gekko</taxon>
    </lineage>
</organism>
<reference evidence="5" key="1">
    <citation type="submission" date="2025-08" db="UniProtKB">
        <authorList>
            <consortium name="RefSeq"/>
        </authorList>
    </citation>
    <scope>IDENTIFICATION</scope>
</reference>
<gene>
    <name evidence="5" type="primary">LOC107105493</name>
</gene>
<dbReference type="PANTHER" id="PTHR21818:SF0">
    <property type="entry name" value="FANCONI ANEMIA GROUP I PROTEIN"/>
    <property type="match status" value="1"/>
</dbReference>
<protein>
    <submittedName>
        <fullName evidence="5">Fanconi anemia group I protein-like</fullName>
    </submittedName>
</protein>
<feature type="domain" description="FANCI solenoid 4" evidence="3">
    <location>
        <begin position="126"/>
        <end position="378"/>
    </location>
</feature>
<dbReference type="InterPro" id="IPR029313">
    <property type="entry name" value="FANCI_S3"/>
</dbReference>
<evidence type="ECO:0000313" key="4">
    <source>
        <dbReference type="Proteomes" id="UP000694871"/>
    </source>
</evidence>
<keyword evidence="4" id="KW-1185">Reference proteome</keyword>
<feature type="region of interest" description="Disordered" evidence="1">
    <location>
        <begin position="381"/>
        <end position="416"/>
    </location>
</feature>
<feature type="compositionally biased region" description="Acidic residues" evidence="1">
    <location>
        <begin position="381"/>
        <end position="394"/>
    </location>
</feature>
<feature type="domain" description="FANCI solenoid 3" evidence="2">
    <location>
        <begin position="1"/>
        <end position="113"/>
    </location>
</feature>
<evidence type="ECO:0000259" key="3">
    <source>
        <dbReference type="Pfam" id="PF14678"/>
    </source>
</evidence>
<accession>A0ABM1JHM6</accession>
<dbReference type="GeneID" id="107105493"/>
<dbReference type="Pfam" id="PF14677">
    <property type="entry name" value="FANCI_S3"/>
    <property type="match status" value="1"/>
</dbReference>
<dbReference type="InterPro" id="IPR029314">
    <property type="entry name" value="FANCI_S4"/>
</dbReference>
<dbReference type="RefSeq" id="XP_015260963.1">
    <property type="nucleotide sequence ID" value="XM_015405477.1"/>
</dbReference>